<protein>
    <submittedName>
        <fullName evidence="1">DUF262 domain-containing protein</fullName>
    </submittedName>
</protein>
<evidence type="ECO:0000313" key="2">
    <source>
        <dbReference type="Proteomes" id="UP001066455"/>
    </source>
</evidence>
<reference evidence="1" key="1">
    <citation type="submission" date="2022-02" db="EMBL/GenBank/DDBJ databases">
        <title>Crop Bioprotection Bacillus Genome Sequencing.</title>
        <authorList>
            <person name="Dunlap C."/>
        </authorList>
    </citation>
    <scope>NUCLEOTIDE SEQUENCE</scope>
    <source>
        <strain evidence="1">T20C14</strain>
    </source>
</reference>
<dbReference type="Proteomes" id="UP001066455">
    <property type="component" value="Unassembled WGS sequence"/>
</dbReference>
<sequence length="405" mass="46506">MDQILKELMEHANFDPSKERKDLTIQNLCIEIEKGNIVLPIFQTYIRWTKEKAVSLFNYQLSGKAAVAPISINLIDDPSQVIEQISFLDRRLLDTENLVGKLSVADGQQRLSANYKAYTNDPDFQNIVLDLHKGKFRTIDIASSPENYQIPVGILYNKDHSVYLDYVNNTNYLKKDNIKDVLSTIRKKHQTYYYVVNFAKNMSKKEQMNWFNVLNLAGSQVTASMVYLTDLLVKGIDFYKDYANPFADKLYAYGFEDLFPRKSAEISIPLAALNPAFYIVTSKKRTSNSSPIPSDVKPKLIGKASVEDIKKMIHITLESLRNTLEFVTTTNGVKTPDRIDIITYLIGLFINNDISQMNNNQKDFLTKWINNINFVNNSNKERREKYNSLLQNYESLSNEQLPALS</sequence>
<proteinExistence type="predicted"/>
<organism evidence="1 2">
    <name type="scientific">Bacillus haynesii</name>
    <dbReference type="NCBI Taxonomy" id="1925021"/>
    <lineage>
        <taxon>Bacteria</taxon>
        <taxon>Bacillati</taxon>
        <taxon>Bacillota</taxon>
        <taxon>Bacilli</taxon>
        <taxon>Bacillales</taxon>
        <taxon>Bacillaceae</taxon>
        <taxon>Bacillus</taxon>
    </lineage>
</organism>
<dbReference type="EMBL" id="JALAXI010000013">
    <property type="protein sequence ID" value="MCY9281218.1"/>
    <property type="molecule type" value="Genomic_DNA"/>
</dbReference>
<comment type="caution">
    <text evidence="1">The sequence shown here is derived from an EMBL/GenBank/DDBJ whole genome shotgun (WGS) entry which is preliminary data.</text>
</comment>
<dbReference type="RefSeq" id="WP_268305521.1">
    <property type="nucleotide sequence ID" value="NZ_JALAJL010000063.1"/>
</dbReference>
<dbReference type="AlphaFoldDB" id="A0AA90ESI3"/>
<evidence type="ECO:0000313" key="1">
    <source>
        <dbReference type="EMBL" id="MCY9281218.1"/>
    </source>
</evidence>
<name>A0AA90ESI3_9BACI</name>
<gene>
    <name evidence="1" type="ORF">MOE73_14215</name>
</gene>
<accession>A0AA90ESI3</accession>